<evidence type="ECO:0000313" key="3">
    <source>
        <dbReference type="Proteomes" id="UP001642487"/>
    </source>
</evidence>
<keyword evidence="1" id="KW-0812">Transmembrane</keyword>
<evidence type="ECO:0008006" key="4">
    <source>
        <dbReference type="Google" id="ProtNLM"/>
    </source>
</evidence>
<dbReference type="PANTHER" id="PTHR36374">
    <property type="entry name" value="OS01G0969000 PROTEIN"/>
    <property type="match status" value="1"/>
</dbReference>
<dbReference type="Proteomes" id="UP001642487">
    <property type="component" value="Chromosome 11"/>
</dbReference>
<reference evidence="2 3" key="1">
    <citation type="submission" date="2024-03" db="EMBL/GenBank/DDBJ databases">
        <authorList>
            <person name="Gkanogiannis A."/>
            <person name="Becerra Lopez-Lavalle L."/>
        </authorList>
    </citation>
    <scope>NUCLEOTIDE SEQUENCE [LARGE SCALE GENOMIC DNA]</scope>
</reference>
<evidence type="ECO:0000313" key="2">
    <source>
        <dbReference type="EMBL" id="CAK9313385.1"/>
    </source>
</evidence>
<keyword evidence="3" id="KW-1185">Reference proteome</keyword>
<organism evidence="2 3">
    <name type="scientific">Citrullus colocynthis</name>
    <name type="common">colocynth</name>
    <dbReference type="NCBI Taxonomy" id="252529"/>
    <lineage>
        <taxon>Eukaryota</taxon>
        <taxon>Viridiplantae</taxon>
        <taxon>Streptophyta</taxon>
        <taxon>Embryophyta</taxon>
        <taxon>Tracheophyta</taxon>
        <taxon>Spermatophyta</taxon>
        <taxon>Magnoliopsida</taxon>
        <taxon>eudicotyledons</taxon>
        <taxon>Gunneridae</taxon>
        <taxon>Pentapetalae</taxon>
        <taxon>rosids</taxon>
        <taxon>fabids</taxon>
        <taxon>Cucurbitales</taxon>
        <taxon>Cucurbitaceae</taxon>
        <taxon>Benincaseae</taxon>
        <taxon>Citrullus</taxon>
    </lineage>
</organism>
<protein>
    <recommendedName>
        <fullName evidence="4">Transmembrane protein</fullName>
    </recommendedName>
</protein>
<dbReference type="EMBL" id="OZ021745">
    <property type="protein sequence ID" value="CAK9313385.1"/>
    <property type="molecule type" value="Genomic_DNA"/>
</dbReference>
<evidence type="ECO:0000256" key="1">
    <source>
        <dbReference type="SAM" id="Phobius"/>
    </source>
</evidence>
<gene>
    <name evidence="2" type="ORF">CITCOLO1_LOCUS5099</name>
</gene>
<name>A0ABP0Y365_9ROSI</name>
<dbReference type="PANTHER" id="PTHR36374:SF1">
    <property type="entry name" value="OS01G0969000 PROTEIN"/>
    <property type="match status" value="1"/>
</dbReference>
<sequence>MADNPNIVGMKEDDDTPKSPFPFPFPWFSFLPKFDFRLPLPVNGSKKPPAVVVDEGRKADADPQKPEFVRFPKAELPVASVEAEVDVSGKTSNPVVIWQVYALGGFLILSWAWARWKERRPPRRSNDDDEDEDSRDT</sequence>
<proteinExistence type="predicted"/>
<accession>A0ABP0Y365</accession>
<keyword evidence="1" id="KW-1133">Transmembrane helix</keyword>
<keyword evidence="1" id="KW-0472">Membrane</keyword>
<feature type="transmembrane region" description="Helical" evidence="1">
    <location>
        <begin position="96"/>
        <end position="114"/>
    </location>
</feature>